<keyword evidence="3" id="KW-1185">Reference proteome</keyword>
<comment type="caution">
    <text evidence="2">The sequence shown here is derived from an EMBL/GenBank/DDBJ whole genome shotgun (WGS) entry which is preliminary data.</text>
</comment>
<feature type="region of interest" description="Disordered" evidence="1">
    <location>
        <begin position="202"/>
        <end position="242"/>
    </location>
</feature>
<dbReference type="VEuPathDB" id="FungiDB:MUCCIDRAFT_159195"/>
<proteinExistence type="predicted"/>
<gene>
    <name evidence="2" type="ORF">MUCCIDRAFT_159195</name>
</gene>
<dbReference type="EMBL" id="AMYB01000001">
    <property type="protein sequence ID" value="OAD09030.1"/>
    <property type="molecule type" value="Genomic_DNA"/>
</dbReference>
<accession>A0A162R7J9</accession>
<sequence>MAMFGTGLADPDGLLAVISYTWILKMKDILSPATQHAYLDFDFSDFIDKNFDMSNDFLPNTKPLLLSPSVVSSSSVASNAHLDDLFSDTASNSNYTLEHSPSSAYLSNPLWSSIEELAYCHASRKEPVASLSCIDTFIKDPNSDLVELVQQSQAENDLFQHLIMDSLVNQPPQYDYYHQQRLHYEAQQRYYQEQQVMDLFKPKSYVAPANPPKKRKQSSTTKRNSTKSSATSQYSSVNNTQYTHSDQVNAQLLKELIRQAGRNAKHPMNSSLGFDMAAAAAAAAAAGPSPNKGLIISPPLPPITTASASLDLQQYTSPSMNGNYPANHTMKSSSSNNSSSRYSHNLPYKIQTNPMSKKSKQQKTHPHHPYQRSSSFTTTSSSSSSSNVMGKPSMYSSDISQAQLLEIQAISRAQQDFIRAREQQEAEKGLLMKHHHHHHPHSKKAAH</sequence>
<reference evidence="2 3" key="1">
    <citation type="submission" date="2015-06" db="EMBL/GenBank/DDBJ databases">
        <title>Expansion of signal transduction pathways in fungi by whole-genome duplication.</title>
        <authorList>
            <consortium name="DOE Joint Genome Institute"/>
            <person name="Corrochano L.M."/>
            <person name="Kuo A."/>
            <person name="Marcet-Houben M."/>
            <person name="Polaino S."/>
            <person name="Salamov A."/>
            <person name="Villalobos J.M."/>
            <person name="Alvarez M.I."/>
            <person name="Avalos J."/>
            <person name="Benito E.P."/>
            <person name="Benoit I."/>
            <person name="Burger G."/>
            <person name="Camino L.P."/>
            <person name="Canovas D."/>
            <person name="Cerda-Olmedo E."/>
            <person name="Cheng J.-F."/>
            <person name="Dominguez A."/>
            <person name="Elias M."/>
            <person name="Eslava A.P."/>
            <person name="Glaser F."/>
            <person name="Grimwood J."/>
            <person name="Gutierrez G."/>
            <person name="Heitman J."/>
            <person name="Henrissat B."/>
            <person name="Iturriaga E.A."/>
            <person name="Lang B.F."/>
            <person name="Lavin J.L."/>
            <person name="Lee S."/>
            <person name="Li W."/>
            <person name="Lindquist E."/>
            <person name="Lopez-Garcia S."/>
            <person name="Luque E.M."/>
            <person name="Marcos A.T."/>
            <person name="Martin J."/>
            <person name="Mccluskey K."/>
            <person name="Medina H.R."/>
            <person name="Miralles-Duran A."/>
            <person name="Miyazaki A."/>
            <person name="Munoz-Torres E."/>
            <person name="Oguiza J.A."/>
            <person name="Ohm R."/>
            <person name="Olmedo M."/>
            <person name="Orejas M."/>
            <person name="Ortiz-Castellanos L."/>
            <person name="Pisabarro A.G."/>
            <person name="Rodriguez-Romero J."/>
            <person name="Ruiz-Herrera J."/>
            <person name="Ruiz-Vazquez R."/>
            <person name="Sanz C."/>
            <person name="Schackwitz W."/>
            <person name="Schmutz J."/>
            <person name="Shahriari M."/>
            <person name="Shelest E."/>
            <person name="Silva-Franco F."/>
            <person name="Soanes D."/>
            <person name="Syed K."/>
            <person name="Tagua V.G."/>
            <person name="Talbot N.J."/>
            <person name="Thon M."/>
            <person name="De Vries R.P."/>
            <person name="Wiebenga A."/>
            <person name="Yadav J.S."/>
            <person name="Braun E.L."/>
            <person name="Baker S."/>
            <person name="Garre V."/>
            <person name="Horwitz B."/>
            <person name="Torres-Martinez S."/>
            <person name="Idnurm A."/>
            <person name="Herrera-Estrella A."/>
            <person name="Gabaldon T."/>
            <person name="Grigoriev I.V."/>
        </authorList>
    </citation>
    <scope>NUCLEOTIDE SEQUENCE [LARGE SCALE GENOMIC DNA]</scope>
    <source>
        <strain evidence="2 3">CBS 277.49</strain>
    </source>
</reference>
<organism evidence="2 3">
    <name type="scientific">Mucor lusitanicus CBS 277.49</name>
    <dbReference type="NCBI Taxonomy" id="747725"/>
    <lineage>
        <taxon>Eukaryota</taxon>
        <taxon>Fungi</taxon>
        <taxon>Fungi incertae sedis</taxon>
        <taxon>Mucoromycota</taxon>
        <taxon>Mucoromycotina</taxon>
        <taxon>Mucoromycetes</taxon>
        <taxon>Mucorales</taxon>
        <taxon>Mucorineae</taxon>
        <taxon>Mucoraceae</taxon>
        <taxon>Mucor</taxon>
    </lineage>
</organism>
<feature type="compositionally biased region" description="Basic and acidic residues" evidence="1">
    <location>
        <begin position="421"/>
        <end position="430"/>
    </location>
</feature>
<dbReference type="Proteomes" id="UP000077051">
    <property type="component" value="Unassembled WGS sequence"/>
</dbReference>
<feature type="compositionally biased region" description="Basic residues" evidence="1">
    <location>
        <begin position="431"/>
        <end position="447"/>
    </location>
</feature>
<feature type="region of interest" description="Disordered" evidence="1">
    <location>
        <begin position="315"/>
        <end position="394"/>
    </location>
</feature>
<evidence type="ECO:0000313" key="3">
    <source>
        <dbReference type="Proteomes" id="UP000077051"/>
    </source>
</evidence>
<name>A0A162R7J9_MUCCL</name>
<feature type="compositionally biased region" description="Polar residues" evidence="1">
    <location>
        <begin position="315"/>
        <end position="331"/>
    </location>
</feature>
<dbReference type="AlphaFoldDB" id="A0A162R7J9"/>
<feature type="compositionally biased region" description="Basic residues" evidence="1">
    <location>
        <begin position="357"/>
        <end position="370"/>
    </location>
</feature>
<protein>
    <submittedName>
        <fullName evidence="2">Uncharacterized protein</fullName>
    </submittedName>
</protein>
<evidence type="ECO:0000256" key="1">
    <source>
        <dbReference type="SAM" id="MobiDB-lite"/>
    </source>
</evidence>
<dbReference type="OrthoDB" id="2285193at2759"/>
<feature type="compositionally biased region" description="Low complexity" evidence="1">
    <location>
        <begin position="373"/>
        <end position="386"/>
    </location>
</feature>
<feature type="region of interest" description="Disordered" evidence="1">
    <location>
        <begin position="421"/>
        <end position="447"/>
    </location>
</feature>
<feature type="compositionally biased region" description="Low complexity" evidence="1">
    <location>
        <begin position="218"/>
        <end position="236"/>
    </location>
</feature>
<evidence type="ECO:0000313" key="2">
    <source>
        <dbReference type="EMBL" id="OAD09030.1"/>
    </source>
</evidence>